<dbReference type="InterPro" id="IPR018958">
    <property type="entry name" value="Knr4/Smi1-like_dom"/>
</dbReference>
<dbReference type="Pfam" id="PF09346">
    <property type="entry name" value="SMI1_KNR4"/>
    <property type="match status" value="1"/>
</dbReference>
<dbReference type="SUPFAM" id="SSF160631">
    <property type="entry name" value="SMI1/KNR4-like"/>
    <property type="match status" value="1"/>
</dbReference>
<comment type="caution">
    <text evidence="2">The sequence shown here is derived from an EMBL/GenBank/DDBJ whole genome shotgun (WGS) entry which is preliminary data.</text>
</comment>
<evidence type="ECO:0000259" key="1">
    <source>
        <dbReference type="SMART" id="SM00860"/>
    </source>
</evidence>
<dbReference type="EMBL" id="JAERQJ010000008">
    <property type="protein sequence ID" value="MBL0685271.1"/>
    <property type="molecule type" value="Genomic_DNA"/>
</dbReference>
<dbReference type="Gene3D" id="3.40.1580.10">
    <property type="entry name" value="SMI1/KNR4-like"/>
    <property type="match status" value="1"/>
</dbReference>
<accession>A0A937DCT0</accession>
<gene>
    <name evidence="2" type="ORF">JJQ60_17185</name>
</gene>
<sequence length="153" mass="18205">MEKSYVSFLNDYANEIGETIGLSIDKINQIEKDFNVNLPLAYKQFLFSFGRKSGFLLNGYYIEYPELIHNKGDVFHELNFDDRKTQIEKPEIKDSYFFFAQWQGYNFFFFDCSLKEDNPIVFLFDTNKIIKYKDSFTEFLRDEGLKPLLDNLS</sequence>
<dbReference type="InterPro" id="IPR037883">
    <property type="entry name" value="Knr4/Smi1-like_sf"/>
</dbReference>
<protein>
    <submittedName>
        <fullName evidence="2">SMI1/KNR4 family protein</fullName>
    </submittedName>
</protein>
<dbReference type="AlphaFoldDB" id="A0A937DCT0"/>
<proteinExistence type="predicted"/>
<dbReference type="RefSeq" id="WP_201923225.1">
    <property type="nucleotide sequence ID" value="NZ_BAABAX010000002.1"/>
</dbReference>
<keyword evidence="3" id="KW-1185">Reference proteome</keyword>
<feature type="domain" description="Knr4/Smi1-like" evidence="1">
    <location>
        <begin position="21"/>
        <end position="142"/>
    </location>
</feature>
<dbReference type="Proteomes" id="UP000651057">
    <property type="component" value="Unassembled WGS sequence"/>
</dbReference>
<reference evidence="2" key="1">
    <citation type="submission" date="2021-01" db="EMBL/GenBank/DDBJ databases">
        <authorList>
            <person name="Zhong Y.L."/>
        </authorList>
    </citation>
    <scope>NUCLEOTIDE SEQUENCE</scope>
    <source>
        <strain evidence="2">KCTC 23302</strain>
    </source>
</reference>
<evidence type="ECO:0000313" key="3">
    <source>
        <dbReference type="Proteomes" id="UP000651057"/>
    </source>
</evidence>
<name>A0A937DCT0_9FLAO</name>
<evidence type="ECO:0000313" key="2">
    <source>
        <dbReference type="EMBL" id="MBL0685271.1"/>
    </source>
</evidence>
<dbReference type="SMART" id="SM00860">
    <property type="entry name" value="SMI1_KNR4"/>
    <property type="match status" value="1"/>
</dbReference>
<organism evidence="2 3">
    <name type="scientific">Aquimarina mytili</name>
    <dbReference type="NCBI Taxonomy" id="874423"/>
    <lineage>
        <taxon>Bacteria</taxon>
        <taxon>Pseudomonadati</taxon>
        <taxon>Bacteroidota</taxon>
        <taxon>Flavobacteriia</taxon>
        <taxon>Flavobacteriales</taxon>
        <taxon>Flavobacteriaceae</taxon>
        <taxon>Aquimarina</taxon>
    </lineage>
</organism>